<proteinExistence type="predicted"/>
<reference evidence="2" key="2">
    <citation type="submission" date="2023-05" db="EMBL/GenBank/DDBJ databases">
        <authorList>
            <consortium name="Lawrence Berkeley National Laboratory"/>
            <person name="Steindorff A."/>
            <person name="Hensen N."/>
            <person name="Bonometti L."/>
            <person name="Westerberg I."/>
            <person name="Brannstrom I.O."/>
            <person name="Guillou S."/>
            <person name="Cros-Aarteil S."/>
            <person name="Calhoun S."/>
            <person name="Haridas S."/>
            <person name="Kuo A."/>
            <person name="Mondo S."/>
            <person name="Pangilinan J."/>
            <person name="Riley R."/>
            <person name="Labutti K."/>
            <person name="Andreopoulos B."/>
            <person name="Lipzen A."/>
            <person name="Chen C."/>
            <person name="Yanf M."/>
            <person name="Daum C."/>
            <person name="Ng V."/>
            <person name="Clum A."/>
            <person name="Ohm R."/>
            <person name="Martin F."/>
            <person name="Silar P."/>
            <person name="Natvig D."/>
            <person name="Lalanne C."/>
            <person name="Gautier V."/>
            <person name="Ament-Velasquez S.L."/>
            <person name="Kruys A."/>
            <person name="Hutchinson M.I."/>
            <person name="Powell A.J."/>
            <person name="Barry K."/>
            <person name="Miller A.N."/>
            <person name="Grigoriev I.V."/>
            <person name="Debuchy R."/>
            <person name="Gladieux P."/>
            <person name="Thoren M.H."/>
            <person name="Johannesson H."/>
        </authorList>
    </citation>
    <scope>NUCLEOTIDE SEQUENCE</scope>
    <source>
        <strain evidence="2">PSN243</strain>
    </source>
</reference>
<dbReference type="Proteomes" id="UP001321760">
    <property type="component" value="Unassembled WGS sequence"/>
</dbReference>
<dbReference type="AlphaFoldDB" id="A0AAV9GKD8"/>
<keyword evidence="1" id="KW-0472">Membrane</keyword>
<dbReference type="EMBL" id="MU865944">
    <property type="protein sequence ID" value="KAK4448156.1"/>
    <property type="molecule type" value="Genomic_DNA"/>
</dbReference>
<name>A0AAV9GKD8_9PEZI</name>
<evidence type="ECO:0000313" key="2">
    <source>
        <dbReference type="EMBL" id="KAK4448156.1"/>
    </source>
</evidence>
<organism evidence="2 3">
    <name type="scientific">Podospora aff. communis PSN243</name>
    <dbReference type="NCBI Taxonomy" id="3040156"/>
    <lineage>
        <taxon>Eukaryota</taxon>
        <taxon>Fungi</taxon>
        <taxon>Dikarya</taxon>
        <taxon>Ascomycota</taxon>
        <taxon>Pezizomycotina</taxon>
        <taxon>Sordariomycetes</taxon>
        <taxon>Sordariomycetidae</taxon>
        <taxon>Sordariales</taxon>
        <taxon>Podosporaceae</taxon>
        <taxon>Podospora</taxon>
    </lineage>
</organism>
<evidence type="ECO:0000256" key="1">
    <source>
        <dbReference type="SAM" id="Phobius"/>
    </source>
</evidence>
<gene>
    <name evidence="2" type="ORF">QBC34DRAFT_426548</name>
</gene>
<evidence type="ECO:0000313" key="3">
    <source>
        <dbReference type="Proteomes" id="UP001321760"/>
    </source>
</evidence>
<sequence>MPWRYGADQEQRAPPMLEMQGSELHSSHWRALREALFEGGSSLFPSAVNCFLSSPWQMQRLHRFATGEYGCARREIGRGWCRTHKLGICASPASGMVPRLTFICNGVLLHTPAFACPAQKSMAVNHTYISISRFKNVKRRLIKRAFITIFFTLIISIYKPLTMIRSFSQNKRKKYGLQVV</sequence>
<keyword evidence="1" id="KW-0812">Transmembrane</keyword>
<protein>
    <submittedName>
        <fullName evidence="2">Uncharacterized protein</fullName>
    </submittedName>
</protein>
<reference evidence="2" key="1">
    <citation type="journal article" date="2023" name="Mol. Phylogenet. Evol.">
        <title>Genome-scale phylogeny and comparative genomics of the fungal order Sordariales.</title>
        <authorList>
            <person name="Hensen N."/>
            <person name="Bonometti L."/>
            <person name="Westerberg I."/>
            <person name="Brannstrom I.O."/>
            <person name="Guillou S."/>
            <person name="Cros-Aarteil S."/>
            <person name="Calhoun S."/>
            <person name="Haridas S."/>
            <person name="Kuo A."/>
            <person name="Mondo S."/>
            <person name="Pangilinan J."/>
            <person name="Riley R."/>
            <person name="LaButti K."/>
            <person name="Andreopoulos B."/>
            <person name="Lipzen A."/>
            <person name="Chen C."/>
            <person name="Yan M."/>
            <person name="Daum C."/>
            <person name="Ng V."/>
            <person name="Clum A."/>
            <person name="Steindorff A."/>
            <person name="Ohm R.A."/>
            <person name="Martin F."/>
            <person name="Silar P."/>
            <person name="Natvig D.O."/>
            <person name="Lalanne C."/>
            <person name="Gautier V."/>
            <person name="Ament-Velasquez S.L."/>
            <person name="Kruys A."/>
            <person name="Hutchinson M.I."/>
            <person name="Powell A.J."/>
            <person name="Barry K."/>
            <person name="Miller A.N."/>
            <person name="Grigoriev I.V."/>
            <person name="Debuchy R."/>
            <person name="Gladieux P."/>
            <person name="Hiltunen Thoren M."/>
            <person name="Johannesson H."/>
        </authorList>
    </citation>
    <scope>NUCLEOTIDE SEQUENCE</scope>
    <source>
        <strain evidence="2">PSN243</strain>
    </source>
</reference>
<accession>A0AAV9GKD8</accession>
<keyword evidence="1" id="KW-1133">Transmembrane helix</keyword>
<feature type="transmembrane region" description="Helical" evidence="1">
    <location>
        <begin position="141"/>
        <end position="158"/>
    </location>
</feature>
<keyword evidence="3" id="KW-1185">Reference proteome</keyword>
<comment type="caution">
    <text evidence="2">The sequence shown here is derived from an EMBL/GenBank/DDBJ whole genome shotgun (WGS) entry which is preliminary data.</text>
</comment>